<evidence type="ECO:0000256" key="6">
    <source>
        <dbReference type="ARBA" id="ARBA00022989"/>
    </source>
</evidence>
<gene>
    <name evidence="9" type="ORF">C9J12_08445</name>
</gene>
<dbReference type="GO" id="GO:0005886">
    <property type="term" value="C:plasma membrane"/>
    <property type="evidence" value="ECO:0007669"/>
    <property type="project" value="UniProtKB-SubCell"/>
</dbReference>
<keyword evidence="7 8" id="KW-0472">Membrane</keyword>
<feature type="transmembrane region" description="Helical" evidence="8">
    <location>
        <begin position="322"/>
        <end position="343"/>
    </location>
</feature>
<dbReference type="AlphaFoldDB" id="A0A2T3JKG8"/>
<evidence type="ECO:0000256" key="1">
    <source>
        <dbReference type="ARBA" id="ARBA00004651"/>
    </source>
</evidence>
<keyword evidence="3" id="KW-0813">Transport</keyword>
<dbReference type="InterPro" id="IPR037294">
    <property type="entry name" value="ABC_BtuC-like"/>
</dbReference>
<feature type="transmembrane region" description="Helical" evidence="8">
    <location>
        <begin position="206"/>
        <end position="226"/>
    </location>
</feature>
<dbReference type="Pfam" id="PF01032">
    <property type="entry name" value="FecCD"/>
    <property type="match status" value="1"/>
</dbReference>
<feature type="transmembrane region" description="Helical" evidence="8">
    <location>
        <begin position="71"/>
        <end position="88"/>
    </location>
</feature>
<feature type="transmembrane region" description="Helical" evidence="8">
    <location>
        <begin position="256"/>
        <end position="284"/>
    </location>
</feature>
<feature type="transmembrane region" description="Helical" evidence="8">
    <location>
        <begin position="100"/>
        <end position="122"/>
    </location>
</feature>
<feature type="transmembrane region" description="Helical" evidence="8">
    <location>
        <begin position="164"/>
        <end position="186"/>
    </location>
</feature>
<keyword evidence="5 8" id="KW-0812">Transmembrane</keyword>
<keyword evidence="6 8" id="KW-1133">Transmembrane helix</keyword>
<evidence type="ECO:0000313" key="9">
    <source>
        <dbReference type="EMBL" id="PSU49505.1"/>
    </source>
</evidence>
<evidence type="ECO:0000256" key="5">
    <source>
        <dbReference type="ARBA" id="ARBA00022692"/>
    </source>
</evidence>
<name>A0A2T3JKG8_9GAMM</name>
<keyword evidence="4" id="KW-1003">Cell membrane</keyword>
<feature type="transmembrane region" description="Helical" evidence="8">
    <location>
        <begin position="128"/>
        <end position="152"/>
    </location>
</feature>
<proteinExistence type="inferred from homology"/>
<dbReference type="FunFam" id="1.10.3470.10:FF:000001">
    <property type="entry name" value="Vitamin B12 ABC transporter permease BtuC"/>
    <property type="match status" value="1"/>
</dbReference>
<evidence type="ECO:0000256" key="8">
    <source>
        <dbReference type="SAM" id="Phobius"/>
    </source>
</evidence>
<dbReference type="GO" id="GO:0033214">
    <property type="term" value="P:siderophore-iron import into cell"/>
    <property type="evidence" value="ECO:0007669"/>
    <property type="project" value="TreeGrafter"/>
</dbReference>
<evidence type="ECO:0000256" key="4">
    <source>
        <dbReference type="ARBA" id="ARBA00022475"/>
    </source>
</evidence>
<dbReference type="Proteomes" id="UP000240987">
    <property type="component" value="Unassembled WGS sequence"/>
</dbReference>
<dbReference type="OrthoDB" id="9055647at2"/>
<dbReference type="SUPFAM" id="SSF81345">
    <property type="entry name" value="ABC transporter involved in vitamin B12 uptake, BtuC"/>
    <property type="match status" value="1"/>
</dbReference>
<feature type="transmembrane region" description="Helical" evidence="8">
    <location>
        <begin position="296"/>
        <end position="315"/>
    </location>
</feature>
<dbReference type="EMBL" id="PYMJ01000006">
    <property type="protein sequence ID" value="PSU49505.1"/>
    <property type="molecule type" value="Genomic_DNA"/>
</dbReference>
<evidence type="ECO:0000256" key="2">
    <source>
        <dbReference type="ARBA" id="ARBA00007935"/>
    </source>
</evidence>
<accession>A0A2T3JKG8</accession>
<evidence type="ECO:0000256" key="3">
    <source>
        <dbReference type="ARBA" id="ARBA00022448"/>
    </source>
</evidence>
<comment type="caution">
    <text evidence="9">The sequence shown here is derived from an EMBL/GenBank/DDBJ whole genome shotgun (WGS) entry which is preliminary data.</text>
</comment>
<dbReference type="CDD" id="cd06550">
    <property type="entry name" value="TM_ABC_iron-siderophores_like"/>
    <property type="match status" value="1"/>
</dbReference>
<comment type="subcellular location">
    <subcellularLocation>
        <location evidence="1">Cell membrane</location>
        <topology evidence="1">Multi-pass membrane protein</topology>
    </subcellularLocation>
</comment>
<organism evidence="9 10">
    <name type="scientific">Photobacterium frigidiphilum</name>
    <dbReference type="NCBI Taxonomy" id="264736"/>
    <lineage>
        <taxon>Bacteria</taxon>
        <taxon>Pseudomonadati</taxon>
        <taxon>Pseudomonadota</taxon>
        <taxon>Gammaproteobacteria</taxon>
        <taxon>Vibrionales</taxon>
        <taxon>Vibrionaceae</taxon>
        <taxon>Photobacterium</taxon>
    </lineage>
</organism>
<comment type="similarity">
    <text evidence="2">Belongs to the binding-protein-dependent transport system permease family. FecCD subfamily.</text>
</comment>
<dbReference type="Gene3D" id="1.10.3470.10">
    <property type="entry name" value="ABC transporter involved in vitamin B12 uptake, BtuC"/>
    <property type="match status" value="1"/>
</dbReference>
<dbReference type="GO" id="GO:0022857">
    <property type="term" value="F:transmembrane transporter activity"/>
    <property type="evidence" value="ECO:0007669"/>
    <property type="project" value="InterPro"/>
</dbReference>
<reference evidence="9 10" key="1">
    <citation type="submission" date="2018-01" db="EMBL/GenBank/DDBJ databases">
        <title>Whole genome sequencing of Histamine producing bacteria.</title>
        <authorList>
            <person name="Butler K."/>
        </authorList>
    </citation>
    <scope>NUCLEOTIDE SEQUENCE [LARGE SCALE GENOMIC DNA]</scope>
    <source>
        <strain evidence="9 10">JCM 12947</strain>
    </source>
</reference>
<sequence length="350" mass="36797">MQSRRMQLQRLPIETLLPLGIGLLFFAITSSIVIGPMDISFIDSIKALIPWETDLPVNIQLVVNQIRLPRTLLAIAIGAILALCGAVMQGLFRNPLADPGIIGVSGGAALGAAIAVVFFAPLVVNYPLILTLGTVPVFAFIGGALSTFFVYYLGTDKNGTSVTIMLLAGVAIGALSGAALGFMNFIADDQALRDLSLWSMGSLAGATWPGITLAFTTLAILLWLFCRDANALNAFLLGEAEAKHMGVNVQMLKRRLILLCAAGVGVTVSLTGIIGFVGLVIPHLGRMLSGPNHKTLLPISALLGALILLIADMIARVVLAPLELPVGIVTAILGAPFFILLLVKQKGRMS</sequence>
<dbReference type="InterPro" id="IPR000522">
    <property type="entry name" value="ABC_transptr_permease_BtuC"/>
</dbReference>
<keyword evidence="10" id="KW-1185">Reference proteome</keyword>
<evidence type="ECO:0000313" key="10">
    <source>
        <dbReference type="Proteomes" id="UP000240987"/>
    </source>
</evidence>
<dbReference type="PANTHER" id="PTHR30472:SF25">
    <property type="entry name" value="ABC TRANSPORTER PERMEASE PROTEIN MJ0876-RELATED"/>
    <property type="match status" value="1"/>
</dbReference>
<dbReference type="PANTHER" id="PTHR30472">
    <property type="entry name" value="FERRIC ENTEROBACTIN TRANSPORT SYSTEM PERMEASE PROTEIN"/>
    <property type="match status" value="1"/>
</dbReference>
<feature type="transmembrane region" description="Helical" evidence="8">
    <location>
        <begin position="12"/>
        <end position="34"/>
    </location>
</feature>
<evidence type="ECO:0000256" key="7">
    <source>
        <dbReference type="ARBA" id="ARBA00023136"/>
    </source>
</evidence>
<protein>
    <submittedName>
        <fullName evidence="9">Iron ABC transporter permease</fullName>
    </submittedName>
</protein>